<reference evidence="2" key="3">
    <citation type="submission" date="2025-09" db="UniProtKB">
        <authorList>
            <consortium name="Ensembl"/>
        </authorList>
    </citation>
    <scope>IDENTIFICATION</scope>
</reference>
<dbReference type="InParanoid" id="H3BVK5"/>
<feature type="compositionally biased region" description="Polar residues" evidence="1">
    <location>
        <begin position="143"/>
        <end position="152"/>
    </location>
</feature>
<dbReference type="Ensembl" id="ENSTNIT00000001352.1">
    <property type="protein sequence ID" value="ENSTNIP00000000017.1"/>
    <property type="gene ID" value="ENSTNIG00000000650.1"/>
</dbReference>
<dbReference type="STRING" id="99883.ENSTNIP00000000017"/>
<reference evidence="3" key="1">
    <citation type="journal article" date="2004" name="Nature">
        <title>Genome duplication in the teleost fish Tetraodon nigroviridis reveals the early vertebrate proto-karyotype.</title>
        <authorList>
            <person name="Jaillon O."/>
            <person name="Aury J.-M."/>
            <person name="Brunet F."/>
            <person name="Petit J.-L."/>
            <person name="Stange-Thomann N."/>
            <person name="Mauceli E."/>
            <person name="Bouneau L."/>
            <person name="Fischer C."/>
            <person name="Ozouf-Costaz C."/>
            <person name="Bernot A."/>
            <person name="Nicaud S."/>
            <person name="Jaffe D."/>
            <person name="Fisher S."/>
            <person name="Lutfalla G."/>
            <person name="Dossat C."/>
            <person name="Segurens B."/>
            <person name="Dasilva C."/>
            <person name="Salanoubat M."/>
            <person name="Levy M."/>
            <person name="Boudet N."/>
            <person name="Castellano S."/>
            <person name="Anthouard V."/>
            <person name="Jubin C."/>
            <person name="Castelli V."/>
            <person name="Katinka M."/>
            <person name="Vacherie B."/>
            <person name="Biemont C."/>
            <person name="Skalli Z."/>
            <person name="Cattolico L."/>
            <person name="Poulain J."/>
            <person name="De Berardinis V."/>
            <person name="Cruaud C."/>
            <person name="Duprat S."/>
            <person name="Brottier P."/>
            <person name="Coutanceau J.-P."/>
            <person name="Gouzy J."/>
            <person name="Parra G."/>
            <person name="Lardier G."/>
            <person name="Chapple C."/>
            <person name="McKernan K.J."/>
            <person name="McEwan P."/>
            <person name="Bosak S."/>
            <person name="Kellis M."/>
            <person name="Volff J.-N."/>
            <person name="Guigo R."/>
            <person name="Zody M.C."/>
            <person name="Mesirov J."/>
            <person name="Lindblad-Toh K."/>
            <person name="Birren B."/>
            <person name="Nusbaum C."/>
            <person name="Kahn D."/>
            <person name="Robinson-Rechavi M."/>
            <person name="Laudet V."/>
            <person name="Schachter V."/>
            <person name="Quetier F."/>
            <person name="Saurin W."/>
            <person name="Scarpelli C."/>
            <person name="Wincker P."/>
            <person name="Lander E.S."/>
            <person name="Weissenbach J."/>
            <person name="Roest Crollius H."/>
        </authorList>
    </citation>
    <scope>NUCLEOTIDE SEQUENCE [LARGE SCALE GENOMIC DNA]</scope>
</reference>
<feature type="region of interest" description="Disordered" evidence="1">
    <location>
        <begin position="95"/>
        <end position="162"/>
    </location>
</feature>
<evidence type="ECO:0000313" key="3">
    <source>
        <dbReference type="Proteomes" id="UP000007303"/>
    </source>
</evidence>
<protein>
    <submittedName>
        <fullName evidence="2">Uncharacterized protein</fullName>
    </submittedName>
</protein>
<dbReference type="PROSITE" id="PS50896">
    <property type="entry name" value="LISH"/>
    <property type="match status" value="1"/>
</dbReference>
<proteinExistence type="predicted"/>
<dbReference type="SMART" id="SM00667">
    <property type="entry name" value="LisH"/>
    <property type="match status" value="1"/>
</dbReference>
<dbReference type="HOGENOM" id="CLU_1639365_0_0_1"/>
<accession>H3BVK5</accession>
<dbReference type="AlphaFoldDB" id="H3BVK5"/>
<name>H3BVK5_TETNG</name>
<feature type="compositionally biased region" description="Basic residues" evidence="1">
    <location>
        <begin position="101"/>
        <end position="112"/>
    </location>
</feature>
<sequence length="162" mass="18411">MEFSYQSMKVSHQVREADEMKAEMRKKSLLVLIYEHLLGQGYVATAAALERETNGAVRKFEVCDNVDLEMMLLEFESYHYIKFQKYPKVVRKVPAGVRNQLPRRRSGNRPRSTHSPSPVQHLTHTRPAAGQGRCHDDSLAFQEESSSAQPDSSDFGLNISSI</sequence>
<evidence type="ECO:0000313" key="2">
    <source>
        <dbReference type="Ensembl" id="ENSTNIP00000000017.1"/>
    </source>
</evidence>
<keyword evidence="3" id="KW-1185">Reference proteome</keyword>
<dbReference type="InterPro" id="IPR006594">
    <property type="entry name" value="LisH"/>
</dbReference>
<feature type="compositionally biased region" description="Polar residues" evidence="1">
    <location>
        <begin position="113"/>
        <end position="122"/>
    </location>
</feature>
<reference evidence="2" key="2">
    <citation type="submission" date="2025-08" db="UniProtKB">
        <authorList>
            <consortium name="Ensembl"/>
        </authorList>
    </citation>
    <scope>IDENTIFICATION</scope>
</reference>
<evidence type="ECO:0000256" key="1">
    <source>
        <dbReference type="SAM" id="MobiDB-lite"/>
    </source>
</evidence>
<dbReference type="GeneTree" id="ENSGT00940000157302"/>
<organism evidence="2 3">
    <name type="scientific">Tetraodon nigroviridis</name>
    <name type="common">Spotted green pufferfish</name>
    <name type="synonym">Chelonodon nigroviridis</name>
    <dbReference type="NCBI Taxonomy" id="99883"/>
    <lineage>
        <taxon>Eukaryota</taxon>
        <taxon>Metazoa</taxon>
        <taxon>Chordata</taxon>
        <taxon>Craniata</taxon>
        <taxon>Vertebrata</taxon>
        <taxon>Euteleostomi</taxon>
        <taxon>Actinopterygii</taxon>
        <taxon>Neopterygii</taxon>
        <taxon>Teleostei</taxon>
        <taxon>Neoteleostei</taxon>
        <taxon>Acanthomorphata</taxon>
        <taxon>Eupercaria</taxon>
        <taxon>Tetraodontiformes</taxon>
        <taxon>Tetradontoidea</taxon>
        <taxon>Tetraodontidae</taxon>
        <taxon>Tetraodon</taxon>
    </lineage>
</organism>
<dbReference type="Proteomes" id="UP000007303">
    <property type="component" value="Unassembled WGS sequence"/>
</dbReference>